<dbReference type="Gene3D" id="3.40.630.30">
    <property type="match status" value="1"/>
</dbReference>
<dbReference type="SUPFAM" id="SSF55729">
    <property type="entry name" value="Acyl-CoA N-acyltransferases (Nat)"/>
    <property type="match status" value="1"/>
</dbReference>
<comment type="caution">
    <text evidence="4">The sequence shown here is derived from an EMBL/GenBank/DDBJ whole genome shotgun (WGS) entry which is preliminary data.</text>
</comment>
<evidence type="ECO:0000313" key="5">
    <source>
        <dbReference type="Proteomes" id="UP000602076"/>
    </source>
</evidence>
<dbReference type="GO" id="GO:0006281">
    <property type="term" value="P:DNA repair"/>
    <property type="evidence" value="ECO:0007669"/>
    <property type="project" value="TreeGrafter"/>
</dbReference>
<dbReference type="GO" id="GO:0005829">
    <property type="term" value="C:cytosol"/>
    <property type="evidence" value="ECO:0007669"/>
    <property type="project" value="TreeGrafter"/>
</dbReference>
<proteinExistence type="predicted"/>
<dbReference type="Gene3D" id="1.10.150.240">
    <property type="entry name" value="Putative phosphatase, domain 2"/>
    <property type="match status" value="1"/>
</dbReference>
<dbReference type="Pfam" id="PF00702">
    <property type="entry name" value="Hydrolase"/>
    <property type="match status" value="1"/>
</dbReference>
<dbReference type="InterPro" id="IPR000182">
    <property type="entry name" value="GNAT_dom"/>
</dbReference>
<reference evidence="4" key="1">
    <citation type="submission" date="2020-09" db="EMBL/GenBank/DDBJ databases">
        <title>Bacillus faecalis sp. nov., a moderately halophilic bacterium isolated from cow faeces.</title>
        <authorList>
            <person name="Jiang L."/>
            <person name="Lee J."/>
        </authorList>
    </citation>
    <scope>NUCLEOTIDE SEQUENCE</scope>
    <source>
        <strain evidence="4">AGMB 02131</strain>
    </source>
</reference>
<dbReference type="Pfam" id="PF00583">
    <property type="entry name" value="Acetyltransf_1"/>
    <property type="match status" value="1"/>
</dbReference>
<dbReference type="GO" id="GO:0008967">
    <property type="term" value="F:phosphoglycolate phosphatase activity"/>
    <property type="evidence" value="ECO:0007669"/>
    <property type="project" value="TreeGrafter"/>
</dbReference>
<dbReference type="InterPro" id="IPR023198">
    <property type="entry name" value="PGP-like_dom2"/>
</dbReference>
<dbReference type="AlphaFoldDB" id="A0A927H9U7"/>
<keyword evidence="1" id="KW-0378">Hydrolase</keyword>
<dbReference type="InterPro" id="IPR016181">
    <property type="entry name" value="Acyl_CoA_acyltransferase"/>
</dbReference>
<keyword evidence="5" id="KW-1185">Reference proteome</keyword>
<dbReference type="SUPFAM" id="SSF56784">
    <property type="entry name" value="HAD-like"/>
    <property type="match status" value="1"/>
</dbReference>
<evidence type="ECO:0000259" key="3">
    <source>
        <dbReference type="PROSITE" id="PS51186"/>
    </source>
</evidence>
<keyword evidence="2" id="KW-0460">Magnesium</keyword>
<accession>A0A927H9U7</accession>
<dbReference type="PANTHER" id="PTHR43434:SF1">
    <property type="entry name" value="PHOSPHOGLYCOLATE PHOSPHATASE"/>
    <property type="match status" value="1"/>
</dbReference>
<dbReference type="InterPro" id="IPR036412">
    <property type="entry name" value="HAD-like_sf"/>
</dbReference>
<dbReference type="SFLD" id="SFLDG01129">
    <property type="entry name" value="C1.5:_HAD__Beta-PGM__Phosphata"/>
    <property type="match status" value="1"/>
</dbReference>
<evidence type="ECO:0000256" key="2">
    <source>
        <dbReference type="ARBA" id="ARBA00022842"/>
    </source>
</evidence>
<dbReference type="SFLD" id="SFLDS00003">
    <property type="entry name" value="Haloacid_Dehalogenase"/>
    <property type="match status" value="1"/>
</dbReference>
<feature type="domain" description="N-acetyltransferase" evidence="3">
    <location>
        <begin position="3"/>
        <end position="159"/>
    </location>
</feature>
<gene>
    <name evidence="4" type="ORF">IEO70_06240</name>
</gene>
<dbReference type="Proteomes" id="UP000602076">
    <property type="component" value="Unassembled WGS sequence"/>
</dbReference>
<dbReference type="PANTHER" id="PTHR43434">
    <property type="entry name" value="PHOSPHOGLYCOLATE PHOSPHATASE"/>
    <property type="match status" value="1"/>
</dbReference>
<dbReference type="EMBL" id="JACXSI010000012">
    <property type="protein sequence ID" value="MBD3107960.1"/>
    <property type="molecule type" value="Genomic_DNA"/>
</dbReference>
<sequence length="377" mass="42803">MKTDIHLAAEEHLFDVHRMMREAFEEYRNLVVPSSAVTEPLDQLLNAYRSGEEQAILCLVDGVPAGSVRFKLKGQALYFSRLSVKPEKRGKGLAKAMLAWLENYAKDYEIKKIECLVRAELPENIQLYESIGFQVTKTEVATNPNGFSVPVATMEKYLNCEEFAIIFDMDGTLFQTDKILETALHDTFEYLRERELWSKKTPIDTYRKIIGVPLPDVWATLLPNQPVTVRNKANEIFHEQLIRHIQEGNGALYPNTIEMLQSLKEKGYELIIASNGQTAYLQAIVSYYRLDCWVTQTFSIERIATMKKSDLVAAIKKKYGITKGAVVGDRLSDIEAAKCNGFLAIGCRFEFAQEDELAQADYVINDLLELLPIVQKA</sequence>
<dbReference type="InterPro" id="IPR050155">
    <property type="entry name" value="HAD-like_hydrolase_sf"/>
</dbReference>
<dbReference type="CDD" id="cd04301">
    <property type="entry name" value="NAT_SF"/>
    <property type="match status" value="1"/>
</dbReference>
<protein>
    <submittedName>
        <fullName evidence="4">GNAT family N-acetyltransferase</fullName>
    </submittedName>
</protein>
<dbReference type="PROSITE" id="PS51186">
    <property type="entry name" value="GNAT"/>
    <property type="match status" value="1"/>
</dbReference>
<name>A0A927H9U7_9BACI</name>
<organism evidence="4 5">
    <name type="scientific">Peribacillus faecalis</name>
    <dbReference type="NCBI Taxonomy" id="2772559"/>
    <lineage>
        <taxon>Bacteria</taxon>
        <taxon>Bacillati</taxon>
        <taxon>Bacillota</taxon>
        <taxon>Bacilli</taxon>
        <taxon>Bacillales</taxon>
        <taxon>Bacillaceae</taxon>
        <taxon>Peribacillus</taxon>
    </lineage>
</organism>
<evidence type="ECO:0000256" key="1">
    <source>
        <dbReference type="ARBA" id="ARBA00022801"/>
    </source>
</evidence>
<dbReference type="Gene3D" id="3.40.50.1000">
    <property type="entry name" value="HAD superfamily/HAD-like"/>
    <property type="match status" value="1"/>
</dbReference>
<evidence type="ECO:0000313" key="4">
    <source>
        <dbReference type="EMBL" id="MBD3107960.1"/>
    </source>
</evidence>
<dbReference type="InterPro" id="IPR023214">
    <property type="entry name" value="HAD_sf"/>
</dbReference>
<dbReference type="GO" id="GO:0016747">
    <property type="term" value="F:acyltransferase activity, transferring groups other than amino-acyl groups"/>
    <property type="evidence" value="ECO:0007669"/>
    <property type="project" value="InterPro"/>
</dbReference>